<keyword evidence="4" id="KW-0233">DNA recombination</keyword>
<evidence type="ECO:0000259" key="7">
    <source>
        <dbReference type="PROSITE" id="PS51900"/>
    </source>
</evidence>
<dbReference type="OrthoDB" id="370771at2"/>
<dbReference type="Pfam" id="PF00589">
    <property type="entry name" value="Phage_integrase"/>
    <property type="match status" value="1"/>
</dbReference>
<evidence type="ECO:0000256" key="4">
    <source>
        <dbReference type="ARBA" id="ARBA00023172"/>
    </source>
</evidence>
<dbReference type="InterPro" id="IPR050090">
    <property type="entry name" value="Tyrosine_recombinase_XerCD"/>
</dbReference>
<proteinExistence type="inferred from homology"/>
<feature type="domain" description="Core-binding (CB)" evidence="7">
    <location>
        <begin position="74"/>
        <end position="166"/>
    </location>
</feature>
<comment type="caution">
    <text evidence="8">The sequence shown here is derived from an EMBL/GenBank/DDBJ whole genome shotgun (WGS) entry which is preliminary data.</text>
</comment>
<comment type="similarity">
    <text evidence="1">Belongs to the 'phage' integrase family.</text>
</comment>
<keyword evidence="9" id="KW-1185">Reference proteome</keyword>
<reference evidence="8 9" key="1">
    <citation type="submission" date="2017-03" db="EMBL/GenBank/DDBJ databases">
        <title>Draft Genome sequence of Marispirochaeta sp. strain JC444.</title>
        <authorList>
            <person name="Shivani Y."/>
            <person name="Subhash Y."/>
            <person name="Sasikala C."/>
            <person name="Ramana C."/>
        </authorList>
    </citation>
    <scope>NUCLEOTIDE SEQUENCE [LARGE SCALE GENOMIC DNA]</scope>
    <source>
        <strain evidence="8 9">JC444</strain>
    </source>
</reference>
<dbReference type="PANTHER" id="PTHR30349:SF64">
    <property type="entry name" value="PROPHAGE INTEGRASE INTD-RELATED"/>
    <property type="match status" value="1"/>
</dbReference>
<dbReference type="InterPro" id="IPR010998">
    <property type="entry name" value="Integrase_recombinase_N"/>
</dbReference>
<organism evidence="8 9">
    <name type="scientific">Marispirochaeta aestuarii</name>
    <dbReference type="NCBI Taxonomy" id="1963862"/>
    <lineage>
        <taxon>Bacteria</taxon>
        <taxon>Pseudomonadati</taxon>
        <taxon>Spirochaetota</taxon>
        <taxon>Spirochaetia</taxon>
        <taxon>Spirochaetales</taxon>
        <taxon>Spirochaetaceae</taxon>
        <taxon>Marispirochaeta</taxon>
    </lineage>
</organism>
<dbReference type="GO" id="GO:0003677">
    <property type="term" value="F:DNA binding"/>
    <property type="evidence" value="ECO:0007669"/>
    <property type="project" value="UniProtKB-UniRule"/>
</dbReference>
<protein>
    <recommendedName>
        <fullName evidence="10">Tyr recombinase domain-containing protein</fullName>
    </recommendedName>
</protein>
<dbReference type="AlphaFoldDB" id="A0A1Y1RVQ3"/>
<dbReference type="GO" id="GO:0006310">
    <property type="term" value="P:DNA recombination"/>
    <property type="evidence" value="ECO:0007669"/>
    <property type="project" value="UniProtKB-KW"/>
</dbReference>
<dbReference type="PROSITE" id="PS51898">
    <property type="entry name" value="TYR_RECOMBINASE"/>
    <property type="match status" value="1"/>
</dbReference>
<dbReference type="InterPro" id="IPR044068">
    <property type="entry name" value="CB"/>
</dbReference>
<dbReference type="Gene3D" id="1.10.443.10">
    <property type="entry name" value="Intergrase catalytic core"/>
    <property type="match status" value="1"/>
</dbReference>
<dbReference type="Gene3D" id="1.10.150.130">
    <property type="match status" value="1"/>
</dbReference>
<evidence type="ECO:0000256" key="1">
    <source>
        <dbReference type="ARBA" id="ARBA00008857"/>
    </source>
</evidence>
<evidence type="ECO:0000259" key="6">
    <source>
        <dbReference type="PROSITE" id="PS51898"/>
    </source>
</evidence>
<gene>
    <name evidence="8" type="ORF">B4O97_16335</name>
</gene>
<evidence type="ECO:0000256" key="3">
    <source>
        <dbReference type="ARBA" id="ARBA00023125"/>
    </source>
</evidence>
<keyword evidence="2" id="KW-0229">DNA integration</keyword>
<evidence type="ECO:0000256" key="2">
    <source>
        <dbReference type="ARBA" id="ARBA00022908"/>
    </source>
</evidence>
<dbReference type="PROSITE" id="PS51900">
    <property type="entry name" value="CB"/>
    <property type="match status" value="1"/>
</dbReference>
<dbReference type="InterPro" id="IPR002104">
    <property type="entry name" value="Integrase_catalytic"/>
</dbReference>
<dbReference type="GO" id="GO:0015074">
    <property type="term" value="P:DNA integration"/>
    <property type="evidence" value="ECO:0007669"/>
    <property type="project" value="UniProtKB-KW"/>
</dbReference>
<dbReference type="SUPFAM" id="SSF56349">
    <property type="entry name" value="DNA breaking-rejoining enzymes"/>
    <property type="match status" value="1"/>
</dbReference>
<name>A0A1Y1RVQ3_9SPIO</name>
<evidence type="ECO:0000313" key="8">
    <source>
        <dbReference type="EMBL" id="ORC32631.1"/>
    </source>
</evidence>
<evidence type="ECO:0000256" key="5">
    <source>
        <dbReference type="PROSITE-ProRule" id="PRU01248"/>
    </source>
</evidence>
<dbReference type="Proteomes" id="UP000192343">
    <property type="component" value="Unassembled WGS sequence"/>
</dbReference>
<dbReference type="RefSeq" id="WP_083052490.1">
    <property type="nucleotide sequence ID" value="NZ_MWQY01000022.1"/>
</dbReference>
<dbReference type="InterPro" id="IPR011010">
    <property type="entry name" value="DNA_brk_join_enz"/>
</dbReference>
<accession>A0A1Y1RVQ3</accession>
<dbReference type="PANTHER" id="PTHR30349">
    <property type="entry name" value="PHAGE INTEGRASE-RELATED"/>
    <property type="match status" value="1"/>
</dbReference>
<evidence type="ECO:0000313" key="9">
    <source>
        <dbReference type="Proteomes" id="UP000192343"/>
    </source>
</evidence>
<dbReference type="InterPro" id="IPR013762">
    <property type="entry name" value="Integrase-like_cat_sf"/>
</dbReference>
<evidence type="ECO:0008006" key="10">
    <source>
        <dbReference type="Google" id="ProtNLM"/>
    </source>
</evidence>
<dbReference type="EMBL" id="MWQY01000022">
    <property type="protein sequence ID" value="ORC32631.1"/>
    <property type="molecule type" value="Genomic_DNA"/>
</dbReference>
<dbReference type="CDD" id="cd00397">
    <property type="entry name" value="DNA_BRE_C"/>
    <property type="match status" value="1"/>
</dbReference>
<keyword evidence="3 5" id="KW-0238">DNA-binding</keyword>
<sequence length="396" mass="45180">MPEKAPFRLFKRKKSRYFYARYLLPDGTYTAGRSTGETTKRKAESAAWEYVTRGKISAAAYSTIADMCDRRPDPESGELKSHFFDWDGEHTVSKRSAGKRISKQQCQRNNNLLDHHVIRSLGKVRLQDLDTATVRRFRNQLFTEGYAGATINQALGVLKQIIDAADEAQLIRHNIRIERAAVKNKARGILTQEEVQNLFREAWDITDPRPFAASMLAASAGFRLGEIQGLHISDIEPGRVTVRGVWSDSNGGYRLGTKNGQESRSVPIPESVYDALKKCIDLNPWGYRIDEYVFFSTYKPGRPCNDSVLTKPFYEALVRIGITERIRIQRNITFHSHRHFFNTLLLESRVPIEKIQRLTGHMSKSMTSHYYHIDGMEDVAEAQRRMFTIIGTAESA</sequence>
<feature type="domain" description="Tyr recombinase" evidence="6">
    <location>
        <begin position="185"/>
        <end position="384"/>
    </location>
</feature>
<dbReference type="STRING" id="1963862.B4O97_16335"/>